<evidence type="ECO:0000313" key="1">
    <source>
        <dbReference type="EMBL" id="MEB3100102.1"/>
    </source>
</evidence>
<dbReference type="Proteomes" id="UP001310386">
    <property type="component" value="Unassembled WGS sequence"/>
</dbReference>
<dbReference type="InterPro" id="IPR002591">
    <property type="entry name" value="Phosphodiest/P_Trfase"/>
</dbReference>
<dbReference type="Gene3D" id="3.40.720.10">
    <property type="entry name" value="Alkaline Phosphatase, subunit A"/>
    <property type="match status" value="1"/>
</dbReference>
<comment type="caution">
    <text evidence="1">The sequence shown here is derived from an EMBL/GenBank/DDBJ whole genome shotgun (WGS) entry which is preliminary data.</text>
</comment>
<protein>
    <submittedName>
        <fullName evidence="1">Alkaline phosphatase family protein</fullName>
    </submittedName>
</protein>
<dbReference type="SUPFAM" id="SSF53649">
    <property type="entry name" value="Alkaline phosphatase-like"/>
    <property type="match status" value="1"/>
</dbReference>
<dbReference type="PANTHER" id="PTHR10151:SF120">
    <property type="entry name" value="BIS(5'-ADENOSYL)-TRIPHOSPHATASE"/>
    <property type="match status" value="1"/>
</dbReference>
<sequence>MNFRRMTAVFASLVLILSPGCRKESQQPSHLSSETPLALNNSKRVILLIIDSLMDQPLREAIGLNRAPALQFLMSHGSYFPNVVSSFPTMSVTIDSTLLTGTYADIHHVPGLVWYHENEKRMVNYGNGLKDIIKQGPVQVLLDTLHELNNTHLNPEIPTIHEELADKGKTSASINVFVYRGRTGHSLRIPESIAHAGSLPKSIKTYGPEWLSFGAASQLNPSNQSNTFVWRGYGINDAFSSQELVYLIRNRLLPDLSIVYFPDNDLSVHEKGSKVQEGIEKADEQLRTILDAFGSWENALKNTIWIVIGDSGQTEIGKDRRRSIIRLNELLSQYRMPQKGKAAGAQDRIVFGINERMAYIYILDRQLPLPELVHRLQQDDRINVIAWKQKQSILVKTGKNHQTLSYRPAGKYKDEYGQSWSMEGDPGILDIRAIGHRIHYGAYPDALARLYGALHSHKGNFLVIDAKPGYEFADESSPVHPGGAGHGSLHKEDSLIPMMIVGTPSNPDHLRIKDLKKWLLKILKK</sequence>
<dbReference type="RefSeq" id="WP_371752216.1">
    <property type="nucleotide sequence ID" value="NZ_JAYJLD010000001.1"/>
</dbReference>
<accession>A0ABU5ZCX1</accession>
<dbReference type="Pfam" id="PF01663">
    <property type="entry name" value="Phosphodiest"/>
    <property type="match status" value="1"/>
</dbReference>
<dbReference type="InterPro" id="IPR017850">
    <property type="entry name" value="Alkaline_phosphatase_core_sf"/>
</dbReference>
<gene>
    <name evidence="1" type="ORF">VF724_00280</name>
</gene>
<reference evidence="1" key="1">
    <citation type="submission" date="2023-12" db="EMBL/GenBank/DDBJ databases">
        <title>Fervidustalea candida gen. nov., sp. nov., a novel member of the family Paenibacillaceae isolated from a geothermal area.</title>
        <authorList>
            <person name="Li W.-J."/>
            <person name="Jiao J.-Y."/>
            <person name="Chen Y."/>
        </authorList>
    </citation>
    <scope>NUCLEOTIDE SEQUENCE</scope>
    <source>
        <strain evidence="1">SYSU GA230002</strain>
    </source>
</reference>
<dbReference type="EMBL" id="JAYJLD010000001">
    <property type="protein sequence ID" value="MEB3100102.1"/>
    <property type="molecule type" value="Genomic_DNA"/>
</dbReference>
<proteinExistence type="predicted"/>
<name>A0ABU5ZCX1_9BACL</name>
<organism evidence="1 2">
    <name type="scientific">Ferviditalea candida</name>
    <dbReference type="NCBI Taxonomy" id="3108399"/>
    <lineage>
        <taxon>Bacteria</taxon>
        <taxon>Bacillati</taxon>
        <taxon>Bacillota</taxon>
        <taxon>Bacilli</taxon>
        <taxon>Bacillales</taxon>
        <taxon>Paenibacillaceae</taxon>
        <taxon>Ferviditalea</taxon>
    </lineage>
</organism>
<keyword evidence="2" id="KW-1185">Reference proteome</keyword>
<dbReference type="PANTHER" id="PTHR10151">
    <property type="entry name" value="ECTONUCLEOTIDE PYROPHOSPHATASE/PHOSPHODIESTERASE"/>
    <property type="match status" value="1"/>
</dbReference>
<evidence type="ECO:0000313" key="2">
    <source>
        <dbReference type="Proteomes" id="UP001310386"/>
    </source>
</evidence>